<dbReference type="Gene3D" id="1.20.120.330">
    <property type="entry name" value="Nucleotidyltransferases domain 2"/>
    <property type="match status" value="1"/>
</dbReference>
<dbReference type="SUPFAM" id="SSF81593">
    <property type="entry name" value="Nucleotidyltransferase substrate binding subunit/domain"/>
    <property type="match status" value="1"/>
</dbReference>
<dbReference type="AlphaFoldDB" id="A0A2H3KKN4"/>
<dbReference type="EMBL" id="LYXE01000125">
    <property type="protein sequence ID" value="PDV97777.1"/>
    <property type="molecule type" value="Genomic_DNA"/>
</dbReference>
<evidence type="ECO:0000313" key="1">
    <source>
        <dbReference type="EMBL" id="PDV97777.1"/>
    </source>
</evidence>
<keyword evidence="2" id="KW-1185">Reference proteome</keyword>
<name>A0A2H3KKN4_9CHLR</name>
<reference evidence="1 2" key="1">
    <citation type="submission" date="2016-05" db="EMBL/GenBank/DDBJ databases">
        <authorList>
            <person name="Lavstsen T."/>
            <person name="Jespersen J.S."/>
        </authorList>
    </citation>
    <scope>NUCLEOTIDE SEQUENCE [LARGE SCALE GENOMIC DNA]</scope>
    <source>
        <strain evidence="1 2">B7-9</strain>
    </source>
</reference>
<protein>
    <recommendedName>
        <fullName evidence="3">HEPN domain-containing protein</fullName>
    </recommendedName>
</protein>
<dbReference type="Proteomes" id="UP000220922">
    <property type="component" value="Unassembled WGS sequence"/>
</dbReference>
<gene>
    <name evidence="1" type="ORF">A9Q02_17700</name>
</gene>
<organism evidence="1 2">
    <name type="scientific">Candidatus Chloroploca asiatica</name>
    <dbReference type="NCBI Taxonomy" id="1506545"/>
    <lineage>
        <taxon>Bacteria</taxon>
        <taxon>Bacillati</taxon>
        <taxon>Chloroflexota</taxon>
        <taxon>Chloroflexia</taxon>
        <taxon>Chloroflexales</taxon>
        <taxon>Chloroflexineae</taxon>
        <taxon>Oscillochloridaceae</taxon>
        <taxon>Candidatus Chloroploca</taxon>
    </lineage>
</organism>
<evidence type="ECO:0000313" key="2">
    <source>
        <dbReference type="Proteomes" id="UP000220922"/>
    </source>
</evidence>
<comment type="caution">
    <text evidence="1">The sequence shown here is derived from an EMBL/GenBank/DDBJ whole genome shotgun (WGS) entry which is preliminary data.</text>
</comment>
<dbReference type="RefSeq" id="WP_172451062.1">
    <property type="nucleotide sequence ID" value="NZ_LYXE01000125.1"/>
</dbReference>
<proteinExistence type="predicted"/>
<sequence>MNDLRGATIDLAADRPLLEAALFHCQQGIEKAFKAFLNYHQPKCLEELIVGGDLFDAVDQCISIKVDPTARWQG</sequence>
<evidence type="ECO:0008006" key="3">
    <source>
        <dbReference type="Google" id="ProtNLM"/>
    </source>
</evidence>
<accession>A0A2H3KKN4</accession>